<dbReference type="PROSITE" id="PS51186">
    <property type="entry name" value="GNAT"/>
    <property type="match status" value="1"/>
</dbReference>
<organism evidence="4 5">
    <name type="scientific">Flectobacillus roseus</name>
    <dbReference type="NCBI Taxonomy" id="502259"/>
    <lineage>
        <taxon>Bacteria</taxon>
        <taxon>Pseudomonadati</taxon>
        <taxon>Bacteroidota</taxon>
        <taxon>Cytophagia</taxon>
        <taxon>Cytophagales</taxon>
        <taxon>Flectobacillaceae</taxon>
        <taxon>Flectobacillus</taxon>
    </lineage>
</organism>
<sequence length="171" mass="19827">MNYQIRKANLEDSACLSSLCKSIYVEHYLHLWLEGGKDWYLEKSYAEQVILSEIAYPNSDYFLLLVDTKPVGYLKVNYDYSEKKSALEVERIYFHQSHKGLGLGRKLIEFAFELAQQRGKESVILKAMDSSKDAIGFYHKIGFQQIGTLVLEDFELMKPAFRGMVILEYCL</sequence>
<keyword evidence="2" id="KW-0012">Acyltransferase</keyword>
<name>A0ABT6Y3H7_9BACT</name>
<keyword evidence="5" id="KW-1185">Reference proteome</keyword>
<evidence type="ECO:0000256" key="1">
    <source>
        <dbReference type="ARBA" id="ARBA00022679"/>
    </source>
</evidence>
<dbReference type="CDD" id="cd04301">
    <property type="entry name" value="NAT_SF"/>
    <property type="match status" value="1"/>
</dbReference>
<feature type="domain" description="N-acetyltransferase" evidence="3">
    <location>
        <begin position="3"/>
        <end position="162"/>
    </location>
</feature>
<dbReference type="InterPro" id="IPR050832">
    <property type="entry name" value="Bact_Acetyltransf"/>
</dbReference>
<evidence type="ECO:0000256" key="2">
    <source>
        <dbReference type="ARBA" id="ARBA00023315"/>
    </source>
</evidence>
<dbReference type="RefSeq" id="WP_283343370.1">
    <property type="nucleotide sequence ID" value="NZ_JASHIF010000002.1"/>
</dbReference>
<dbReference type="Gene3D" id="3.40.630.30">
    <property type="match status" value="1"/>
</dbReference>
<dbReference type="SUPFAM" id="SSF55729">
    <property type="entry name" value="Acyl-CoA N-acyltransferases (Nat)"/>
    <property type="match status" value="1"/>
</dbReference>
<comment type="caution">
    <text evidence="4">The sequence shown here is derived from an EMBL/GenBank/DDBJ whole genome shotgun (WGS) entry which is preliminary data.</text>
</comment>
<dbReference type="EMBL" id="JASHIF010000002">
    <property type="protein sequence ID" value="MDI9858111.1"/>
    <property type="molecule type" value="Genomic_DNA"/>
</dbReference>
<reference evidence="4 5" key="1">
    <citation type="submission" date="2023-05" db="EMBL/GenBank/DDBJ databases">
        <title>Novel species of genus Flectobacillus isolated from stream in China.</title>
        <authorList>
            <person name="Lu H."/>
        </authorList>
    </citation>
    <scope>NUCLEOTIDE SEQUENCE [LARGE SCALE GENOMIC DNA]</scope>
    <source>
        <strain evidence="4 5">KCTC 42575</strain>
    </source>
</reference>
<dbReference type="Proteomes" id="UP001236507">
    <property type="component" value="Unassembled WGS sequence"/>
</dbReference>
<evidence type="ECO:0000313" key="5">
    <source>
        <dbReference type="Proteomes" id="UP001236507"/>
    </source>
</evidence>
<dbReference type="PANTHER" id="PTHR43877:SF2">
    <property type="entry name" value="AMINOALKYLPHOSPHONATE N-ACETYLTRANSFERASE-RELATED"/>
    <property type="match status" value="1"/>
</dbReference>
<dbReference type="PANTHER" id="PTHR43877">
    <property type="entry name" value="AMINOALKYLPHOSPHONATE N-ACETYLTRANSFERASE-RELATED-RELATED"/>
    <property type="match status" value="1"/>
</dbReference>
<dbReference type="Pfam" id="PF00583">
    <property type="entry name" value="Acetyltransf_1"/>
    <property type="match status" value="1"/>
</dbReference>
<protein>
    <submittedName>
        <fullName evidence="4">GNAT family N-acetyltransferase</fullName>
    </submittedName>
</protein>
<gene>
    <name evidence="4" type="ORF">QM524_02705</name>
</gene>
<dbReference type="InterPro" id="IPR000182">
    <property type="entry name" value="GNAT_dom"/>
</dbReference>
<proteinExistence type="predicted"/>
<evidence type="ECO:0000259" key="3">
    <source>
        <dbReference type="PROSITE" id="PS51186"/>
    </source>
</evidence>
<accession>A0ABT6Y3H7</accession>
<dbReference type="InterPro" id="IPR016181">
    <property type="entry name" value="Acyl_CoA_acyltransferase"/>
</dbReference>
<evidence type="ECO:0000313" key="4">
    <source>
        <dbReference type="EMBL" id="MDI9858111.1"/>
    </source>
</evidence>
<keyword evidence="1" id="KW-0808">Transferase</keyword>